<dbReference type="SMART" id="SM00248">
    <property type="entry name" value="ANK"/>
    <property type="match status" value="2"/>
</dbReference>
<feature type="region of interest" description="Disordered" evidence="2">
    <location>
        <begin position="282"/>
        <end position="316"/>
    </location>
</feature>
<dbReference type="HOGENOM" id="CLU_727621_0_0_1"/>
<keyword evidence="4" id="KW-1185">Reference proteome</keyword>
<dbReference type="SUPFAM" id="SSF48403">
    <property type="entry name" value="Ankyrin repeat"/>
    <property type="match status" value="1"/>
</dbReference>
<evidence type="ECO:0000256" key="1">
    <source>
        <dbReference type="PROSITE-ProRule" id="PRU00023"/>
    </source>
</evidence>
<feature type="repeat" description="ANK" evidence="1">
    <location>
        <begin position="46"/>
        <end position="78"/>
    </location>
</feature>
<feature type="region of interest" description="Disordered" evidence="2">
    <location>
        <begin position="171"/>
        <end position="226"/>
    </location>
</feature>
<dbReference type="STRING" id="306901.Q2H738"/>
<dbReference type="Pfam" id="PF12796">
    <property type="entry name" value="Ank_2"/>
    <property type="match status" value="1"/>
</dbReference>
<dbReference type="PROSITE" id="PS50297">
    <property type="entry name" value="ANK_REP_REGION"/>
    <property type="match status" value="1"/>
</dbReference>
<protein>
    <submittedName>
        <fullName evidence="3">Uncharacterized protein</fullName>
    </submittedName>
</protein>
<dbReference type="InterPro" id="IPR036770">
    <property type="entry name" value="Ankyrin_rpt-contain_sf"/>
</dbReference>
<dbReference type="EMBL" id="CH408031">
    <property type="protein sequence ID" value="EAQ88908.1"/>
    <property type="molecule type" value="Genomic_DNA"/>
</dbReference>
<evidence type="ECO:0000313" key="4">
    <source>
        <dbReference type="Proteomes" id="UP000001056"/>
    </source>
</evidence>
<gene>
    <name evidence="3" type="ORF">CHGG_05527</name>
</gene>
<dbReference type="InterPro" id="IPR002110">
    <property type="entry name" value="Ankyrin_rpt"/>
</dbReference>
<accession>Q2H738</accession>
<dbReference type="eggNOG" id="ENOG502RJK4">
    <property type="taxonomic scope" value="Eukaryota"/>
</dbReference>
<reference evidence="4" key="1">
    <citation type="journal article" date="2015" name="Genome Announc.">
        <title>Draft genome sequence of the cellulolytic fungus Chaetomium globosum.</title>
        <authorList>
            <person name="Cuomo C.A."/>
            <person name="Untereiner W.A."/>
            <person name="Ma L.-J."/>
            <person name="Grabherr M."/>
            <person name="Birren B.W."/>
        </authorList>
    </citation>
    <scope>NUCLEOTIDE SEQUENCE [LARGE SCALE GENOMIC DNA]</scope>
    <source>
        <strain evidence="4">ATCC 6205 / CBS 148.51 / DSM 1962 / NBRC 6347 / NRRL 1970</strain>
    </source>
</reference>
<dbReference type="Gene3D" id="1.25.40.20">
    <property type="entry name" value="Ankyrin repeat-containing domain"/>
    <property type="match status" value="1"/>
</dbReference>
<dbReference type="RefSeq" id="XP_001221622.1">
    <property type="nucleotide sequence ID" value="XM_001221621.1"/>
</dbReference>
<name>Q2H738_CHAGB</name>
<dbReference type="PROSITE" id="PS50088">
    <property type="entry name" value="ANK_REPEAT"/>
    <property type="match status" value="1"/>
</dbReference>
<dbReference type="VEuPathDB" id="FungiDB:CHGG_05527"/>
<dbReference type="AlphaFoldDB" id="Q2H738"/>
<keyword evidence="1" id="KW-0040">ANK repeat</keyword>
<organism evidence="3 4">
    <name type="scientific">Chaetomium globosum (strain ATCC 6205 / CBS 148.51 / DSM 1962 / NBRC 6347 / NRRL 1970)</name>
    <name type="common">Soil fungus</name>
    <dbReference type="NCBI Taxonomy" id="306901"/>
    <lineage>
        <taxon>Eukaryota</taxon>
        <taxon>Fungi</taxon>
        <taxon>Dikarya</taxon>
        <taxon>Ascomycota</taxon>
        <taxon>Pezizomycotina</taxon>
        <taxon>Sordariomycetes</taxon>
        <taxon>Sordariomycetidae</taxon>
        <taxon>Sordariales</taxon>
        <taxon>Chaetomiaceae</taxon>
        <taxon>Chaetomium</taxon>
    </lineage>
</organism>
<dbReference type="GeneID" id="4391371"/>
<sequence length="380" mass="41819">MNGTDIPTAHGLTDLHVAVILGEASRVHRILIDHNNKGLLDVGDVDGATPLMTAVLTGRLTIARLLLQNGASPHVRDRRGHQAVSYSKVGLFKTKLGTYKRLGFPEIGPEQRGKRVAVAKILRYPAVLESCRRMGISIYVETRPFLTKKNRQDDIGCRTCACARCKRRFGAEQARDTQSDPEREDDKVNQRFAGGVQGTAVVRRPVGRRSIPSPKPESTPELREPISTIAGRSGFFATSDPGRCVEIQIPKMSSRARAEYIRIPNVSGTLDLGRFAYKPPVAATQAPKEASRQRKLQRPSSGGKNAKVAATRDRSRTRVWPARHNMLPVPRLPSLVLASESTRRPRSEAASYSSRTSYVLAKGRTGTCQWQNTGKEALTI</sequence>
<evidence type="ECO:0000256" key="2">
    <source>
        <dbReference type="SAM" id="MobiDB-lite"/>
    </source>
</evidence>
<feature type="compositionally biased region" description="Basic and acidic residues" evidence="2">
    <location>
        <begin position="171"/>
        <end position="189"/>
    </location>
</feature>
<dbReference type="Proteomes" id="UP000001056">
    <property type="component" value="Unassembled WGS sequence"/>
</dbReference>
<evidence type="ECO:0000313" key="3">
    <source>
        <dbReference type="EMBL" id="EAQ88908.1"/>
    </source>
</evidence>
<proteinExistence type="predicted"/>
<dbReference type="OrthoDB" id="5239412at2759"/>
<dbReference type="InParanoid" id="Q2H738"/>